<reference evidence="2 3" key="1">
    <citation type="submission" date="2020-06" db="EMBL/GenBank/DDBJ databases">
        <title>Transcriptomic and genomic resources for Thalictrum thalictroides and T. hernandezii: Facilitating candidate gene discovery in an emerging model plant lineage.</title>
        <authorList>
            <person name="Arias T."/>
            <person name="Riano-Pachon D.M."/>
            <person name="Di Stilio V.S."/>
        </authorList>
    </citation>
    <scope>NUCLEOTIDE SEQUENCE [LARGE SCALE GENOMIC DNA]</scope>
    <source>
        <strain evidence="3">cv. WT478/WT964</strain>
        <tissue evidence="2">Leaves</tissue>
    </source>
</reference>
<dbReference type="AlphaFoldDB" id="A0A7J6WBJ1"/>
<dbReference type="OrthoDB" id="26890at2759"/>
<dbReference type="Proteomes" id="UP000554482">
    <property type="component" value="Unassembled WGS sequence"/>
</dbReference>
<evidence type="ECO:0000313" key="2">
    <source>
        <dbReference type="EMBL" id="KAF5193755.1"/>
    </source>
</evidence>
<evidence type="ECO:0000259" key="1">
    <source>
        <dbReference type="Pfam" id="PF25019"/>
    </source>
</evidence>
<feature type="domain" description="R13L1/DRL21-like LRR repeat region" evidence="1">
    <location>
        <begin position="66"/>
        <end position="204"/>
    </location>
</feature>
<gene>
    <name evidence="2" type="ORF">FRX31_016658</name>
</gene>
<dbReference type="EMBL" id="JABWDY010019669">
    <property type="protein sequence ID" value="KAF5193755.1"/>
    <property type="molecule type" value="Genomic_DNA"/>
</dbReference>
<dbReference type="InterPro" id="IPR056789">
    <property type="entry name" value="LRR_R13L1-DRL21"/>
</dbReference>
<comment type="caution">
    <text evidence="2">The sequence shown here is derived from an EMBL/GenBank/DDBJ whole genome shotgun (WGS) entry which is preliminary data.</text>
</comment>
<dbReference type="Gene3D" id="3.80.10.10">
    <property type="entry name" value="Ribonuclease Inhibitor"/>
    <property type="match status" value="1"/>
</dbReference>
<proteinExistence type="predicted"/>
<dbReference type="PANTHER" id="PTHR47186:SF24">
    <property type="entry name" value="DISEASE RESISTANCE RPP13-LIKE PROTEIN 1"/>
    <property type="match status" value="1"/>
</dbReference>
<sequence>MQTLKLKGCLKLLRLPKGLSNLINLRHLDVDVSCLLVSMPPRFGNLVELQTLPAFVVGKENGCQVTELNKMMKLWGTFRLLRLENVSSSKEAEEAALDQKKNLNKLEFHWTELQDGLEFYGRDNVARVQDFEYNIGKRSDHDTFVAFPTLEYLTLKGMSSLEEWSGLKKLDFTNLQKLNVSGCPKLAILPKLSHLMCLKILDISLCPSLKSLPDKGLPNSIQSLVIIDCPVLKDWCNKDGGHYWRNTLNIPNVWIDYQQISQEGENRNDEVATTSSTL</sequence>
<organism evidence="2 3">
    <name type="scientific">Thalictrum thalictroides</name>
    <name type="common">Rue-anemone</name>
    <name type="synonym">Anemone thalictroides</name>
    <dbReference type="NCBI Taxonomy" id="46969"/>
    <lineage>
        <taxon>Eukaryota</taxon>
        <taxon>Viridiplantae</taxon>
        <taxon>Streptophyta</taxon>
        <taxon>Embryophyta</taxon>
        <taxon>Tracheophyta</taxon>
        <taxon>Spermatophyta</taxon>
        <taxon>Magnoliopsida</taxon>
        <taxon>Ranunculales</taxon>
        <taxon>Ranunculaceae</taxon>
        <taxon>Thalictroideae</taxon>
        <taxon>Thalictrum</taxon>
    </lineage>
</organism>
<keyword evidence="3" id="KW-1185">Reference proteome</keyword>
<evidence type="ECO:0000313" key="3">
    <source>
        <dbReference type="Proteomes" id="UP000554482"/>
    </source>
</evidence>
<dbReference type="InterPro" id="IPR032675">
    <property type="entry name" value="LRR_dom_sf"/>
</dbReference>
<protein>
    <submittedName>
        <fullName evidence="2">Disease resistance protein</fullName>
    </submittedName>
</protein>
<name>A0A7J6WBJ1_THATH</name>
<accession>A0A7J6WBJ1</accession>
<dbReference type="SUPFAM" id="SSF52058">
    <property type="entry name" value="L domain-like"/>
    <property type="match status" value="1"/>
</dbReference>
<dbReference type="Pfam" id="PF25019">
    <property type="entry name" value="LRR_R13L1-DRL21"/>
    <property type="match status" value="1"/>
</dbReference>
<dbReference type="PANTHER" id="PTHR47186">
    <property type="entry name" value="LEUCINE-RICH REPEAT-CONTAINING PROTEIN 57"/>
    <property type="match status" value="1"/>
</dbReference>